<evidence type="ECO:0000313" key="3">
    <source>
        <dbReference type="Proteomes" id="UP000736335"/>
    </source>
</evidence>
<reference evidence="2" key="1">
    <citation type="journal article" date="2020" name="Nat. Commun.">
        <title>Large-scale genome sequencing of mycorrhizal fungi provides insights into the early evolution of symbiotic traits.</title>
        <authorList>
            <person name="Miyauchi S."/>
            <person name="Kiss E."/>
            <person name="Kuo A."/>
            <person name="Drula E."/>
            <person name="Kohler A."/>
            <person name="Sanchez-Garcia M."/>
            <person name="Morin E."/>
            <person name="Andreopoulos B."/>
            <person name="Barry K.W."/>
            <person name="Bonito G."/>
            <person name="Buee M."/>
            <person name="Carver A."/>
            <person name="Chen C."/>
            <person name="Cichocki N."/>
            <person name="Clum A."/>
            <person name="Culley D."/>
            <person name="Crous P.W."/>
            <person name="Fauchery L."/>
            <person name="Girlanda M."/>
            <person name="Hayes R.D."/>
            <person name="Keri Z."/>
            <person name="LaButti K."/>
            <person name="Lipzen A."/>
            <person name="Lombard V."/>
            <person name="Magnuson J."/>
            <person name="Maillard F."/>
            <person name="Murat C."/>
            <person name="Nolan M."/>
            <person name="Ohm R.A."/>
            <person name="Pangilinan J."/>
            <person name="Pereira M.F."/>
            <person name="Perotto S."/>
            <person name="Peter M."/>
            <person name="Pfister S."/>
            <person name="Riley R."/>
            <person name="Sitrit Y."/>
            <person name="Stielow J.B."/>
            <person name="Szollosi G."/>
            <person name="Zifcakova L."/>
            <person name="Stursova M."/>
            <person name="Spatafora J.W."/>
            <person name="Tedersoo L."/>
            <person name="Vaario L.M."/>
            <person name="Yamada A."/>
            <person name="Yan M."/>
            <person name="Wang P."/>
            <person name="Xu J."/>
            <person name="Bruns T."/>
            <person name="Baldrian P."/>
            <person name="Vilgalys R."/>
            <person name="Dunand C."/>
            <person name="Henrissat B."/>
            <person name="Grigoriev I.V."/>
            <person name="Hibbett D."/>
            <person name="Nagy L.G."/>
            <person name="Martin F.M."/>
        </authorList>
    </citation>
    <scope>NUCLEOTIDE SEQUENCE</scope>
    <source>
        <strain evidence="2">UH-Tt-Lm1</strain>
    </source>
</reference>
<evidence type="ECO:0000256" key="1">
    <source>
        <dbReference type="SAM" id="Phobius"/>
    </source>
</evidence>
<gene>
    <name evidence="2" type="ORF">BJ322DRAFT_1083043</name>
</gene>
<keyword evidence="1" id="KW-0812">Transmembrane</keyword>
<reference evidence="2" key="2">
    <citation type="submission" date="2020-11" db="EMBL/GenBank/DDBJ databases">
        <authorList>
            <consortium name="DOE Joint Genome Institute"/>
            <person name="Kuo A."/>
            <person name="Miyauchi S."/>
            <person name="Kiss E."/>
            <person name="Drula E."/>
            <person name="Kohler A."/>
            <person name="Sanchez-Garcia M."/>
            <person name="Andreopoulos B."/>
            <person name="Barry K.W."/>
            <person name="Bonito G."/>
            <person name="Buee M."/>
            <person name="Carver A."/>
            <person name="Chen C."/>
            <person name="Cichocki N."/>
            <person name="Clum A."/>
            <person name="Culley D."/>
            <person name="Crous P.W."/>
            <person name="Fauchery L."/>
            <person name="Girlanda M."/>
            <person name="Hayes R."/>
            <person name="Keri Z."/>
            <person name="Labutti K."/>
            <person name="Lipzen A."/>
            <person name="Lombard V."/>
            <person name="Magnuson J."/>
            <person name="Maillard F."/>
            <person name="Morin E."/>
            <person name="Murat C."/>
            <person name="Nolan M."/>
            <person name="Ohm R."/>
            <person name="Pangilinan J."/>
            <person name="Pereira M."/>
            <person name="Perotto S."/>
            <person name="Peter M."/>
            <person name="Riley R."/>
            <person name="Sitrit Y."/>
            <person name="Stielow B."/>
            <person name="Szollosi G."/>
            <person name="Zifcakova L."/>
            <person name="Stursova M."/>
            <person name="Spatafora J.W."/>
            <person name="Tedersoo L."/>
            <person name="Vaario L.-M."/>
            <person name="Yamada A."/>
            <person name="Yan M."/>
            <person name="Wang P."/>
            <person name="Xu J."/>
            <person name="Bruns T."/>
            <person name="Baldrian P."/>
            <person name="Vilgalys R."/>
            <person name="Henrissat B."/>
            <person name="Grigoriev I.V."/>
            <person name="Hibbett D."/>
            <person name="Nagy L.G."/>
            <person name="Martin F.M."/>
        </authorList>
    </citation>
    <scope>NUCLEOTIDE SEQUENCE</scope>
    <source>
        <strain evidence="2">UH-Tt-Lm1</strain>
    </source>
</reference>
<accession>A0A9P6H6C9</accession>
<evidence type="ECO:0000313" key="2">
    <source>
        <dbReference type="EMBL" id="KAF9780473.1"/>
    </source>
</evidence>
<protein>
    <submittedName>
        <fullName evidence="2">Uncharacterized protein</fullName>
    </submittedName>
</protein>
<dbReference type="EMBL" id="WIUZ02000016">
    <property type="protein sequence ID" value="KAF9780473.1"/>
    <property type="molecule type" value="Genomic_DNA"/>
</dbReference>
<comment type="caution">
    <text evidence="2">The sequence shown here is derived from an EMBL/GenBank/DDBJ whole genome shotgun (WGS) entry which is preliminary data.</text>
</comment>
<keyword evidence="1" id="KW-0472">Membrane</keyword>
<keyword evidence="1" id="KW-1133">Transmembrane helix</keyword>
<sequence>MAAVPLMLQAALLLLGCALSRYLWGVSTLVAFVVLGFTSIGVLFYLFIVVAGAIYENCPYQTPGSRALRYLGQRVPDIIRSPYSFAAAFKVIFGKSQVRALFTKSAERCRSWWIGVKIIYFSGILLFAVPFAFAFDVSLLGRDGAQKLTLLLRRTHAATEQDDQPDMADLRCISWTLHTSLDDDIHLLTFEHLATKMELTTFDPTLVADPCFDVLRRCISISNRKMATMRGKELLATVSARCFLRSFHGLHVMNPPPRVLADICRRYKRTFPRDLDHTGLPFSSTMTMNNYLADQVCGLELIDLNAHRPFIQEHIIYAHHMVRAAQEKYRQTQGEKVPRWALRFALLSLSLCPPSPVSVVADCLAIVAIDLGCDVLGFVALKEGERLEQISNLIKQTLETMIEAPNPSKYKAISTLFLYAASLGRDGQQGMFDVTLRAVAASLSPMWKHAEPYIAALFEESSPPSLNLVIVLISPHIFDISYFSGGPSVARWADAVLQVPYTDEVGRSVVDATLQIASIVSLRRHIRIEVWALFKKRPSLPPVCKGRSMGTNQGIISHIQGLKDFEILKSYFLLVWSEWESPSPSSLQAMEISIRENFSGTGSWRQREDLVQGLDHVLGELGRGPDYLMRHTTRVIDAPGILARKKKYKKLKDVLLKVERKAVMEIITRSEGYRSTCALPLL</sequence>
<feature type="transmembrane region" description="Helical" evidence="1">
    <location>
        <begin position="30"/>
        <end position="55"/>
    </location>
</feature>
<dbReference type="AlphaFoldDB" id="A0A9P6H6C9"/>
<organism evidence="2 3">
    <name type="scientific">Thelephora terrestris</name>
    <dbReference type="NCBI Taxonomy" id="56493"/>
    <lineage>
        <taxon>Eukaryota</taxon>
        <taxon>Fungi</taxon>
        <taxon>Dikarya</taxon>
        <taxon>Basidiomycota</taxon>
        <taxon>Agaricomycotina</taxon>
        <taxon>Agaricomycetes</taxon>
        <taxon>Thelephorales</taxon>
        <taxon>Thelephoraceae</taxon>
        <taxon>Thelephora</taxon>
    </lineage>
</organism>
<feature type="transmembrane region" description="Helical" evidence="1">
    <location>
        <begin position="118"/>
        <end position="141"/>
    </location>
</feature>
<keyword evidence="3" id="KW-1185">Reference proteome</keyword>
<name>A0A9P6H6C9_9AGAM</name>
<proteinExistence type="predicted"/>
<dbReference type="Proteomes" id="UP000736335">
    <property type="component" value="Unassembled WGS sequence"/>
</dbReference>